<dbReference type="Proteomes" id="UP000261222">
    <property type="component" value="Unassembled WGS sequence"/>
</dbReference>
<sequence>MCEYSIRITGNHDILVLSPQIIGTLIEKIRCSDTKELIIPADELLPQGYVEYLESVMQTNNIEKNIGRQDVYDLTAKQVGMLKVKRQQCFDKAKAETTENATQFNLETNESFFLLTKQSDSRFVCDYENGEKIVVSLKYC</sequence>
<comment type="caution">
    <text evidence="1">The sequence shown here is derived from an EMBL/GenBank/DDBJ whole genome shotgun (WGS) entry which is preliminary data.</text>
</comment>
<proteinExistence type="predicted"/>
<gene>
    <name evidence="1" type="ORF">DXB81_15040</name>
</gene>
<reference evidence="1 2" key="1">
    <citation type="submission" date="2018-08" db="EMBL/GenBank/DDBJ databases">
        <title>A genome reference for cultivated species of the human gut microbiota.</title>
        <authorList>
            <person name="Zou Y."/>
            <person name="Xue W."/>
            <person name="Luo G."/>
        </authorList>
    </citation>
    <scope>NUCLEOTIDE SEQUENCE [LARGE SCALE GENOMIC DNA]</scope>
    <source>
        <strain evidence="1 2">OM06-11AA</strain>
    </source>
</reference>
<evidence type="ECO:0000313" key="2">
    <source>
        <dbReference type="Proteomes" id="UP000261222"/>
    </source>
</evidence>
<protein>
    <submittedName>
        <fullName evidence="1">Uncharacterized protein</fullName>
    </submittedName>
</protein>
<dbReference type="AlphaFoldDB" id="A0A3E5A3Q4"/>
<organism evidence="1 2">
    <name type="scientific">Blautia obeum</name>
    <dbReference type="NCBI Taxonomy" id="40520"/>
    <lineage>
        <taxon>Bacteria</taxon>
        <taxon>Bacillati</taxon>
        <taxon>Bacillota</taxon>
        <taxon>Clostridia</taxon>
        <taxon>Lachnospirales</taxon>
        <taxon>Lachnospiraceae</taxon>
        <taxon>Blautia</taxon>
    </lineage>
</organism>
<accession>A0A3E5A3Q4</accession>
<dbReference type="EMBL" id="QSUB01000007">
    <property type="protein sequence ID" value="RGN02960.1"/>
    <property type="molecule type" value="Genomic_DNA"/>
</dbReference>
<name>A0A3E5A3Q4_9FIRM</name>
<dbReference type="RefSeq" id="WP_117739565.1">
    <property type="nucleotide sequence ID" value="NZ_QSUB01000007.1"/>
</dbReference>
<evidence type="ECO:0000313" key="1">
    <source>
        <dbReference type="EMBL" id="RGN02960.1"/>
    </source>
</evidence>